<feature type="non-terminal residue" evidence="2">
    <location>
        <position position="1"/>
    </location>
</feature>
<sequence>KKARLTIRYEAYDKPTLPDFHRTGNSVTQVDDSWGIDNLGSSIRVTPGQLAWISAESQSTLPSKDTALTEYEENITERQSHSSMSTNESILTPATRLVTSLDTSLSSSAQDINKILQTKTYVDSPDLIPLNAANVPQKWSRAGYQNNEPILPKKSHNSLEKESNIIIENSKEESKLTSILAINPVLRSSTKSLATTSISTKTPAVPTEKERLASALFLGIGGKAKTASNVSVANDSNNLSSDEHSKEQTASLSIPQNLNQTLAVAASQYSIPRSPLKEITRDYHFPKQHQKREQVLQQKSILDNLTPIQMAIPEFRKSWGILIHEEQQEVSGALVVDNTNLLKRRLEDGIGVYRGLGKQKNSSGSDGIAAGFHVIGVVADEGIAAAHLILESEETKQPLNVSTINKEDSSLDEPNEKHLSSDTAENTPATASPLPHPKESTLSYLVLLHFRVKPRFCTYIVRSNAD</sequence>
<evidence type="ECO:0000313" key="3">
    <source>
        <dbReference type="Proteomes" id="UP000789508"/>
    </source>
</evidence>
<gene>
    <name evidence="2" type="ORF">ALEPTO_LOCUS12038</name>
</gene>
<evidence type="ECO:0000313" key="2">
    <source>
        <dbReference type="EMBL" id="CAG8715017.1"/>
    </source>
</evidence>
<dbReference type="Proteomes" id="UP000789508">
    <property type="component" value="Unassembled WGS sequence"/>
</dbReference>
<feature type="region of interest" description="Disordered" evidence="1">
    <location>
        <begin position="399"/>
        <end position="436"/>
    </location>
</feature>
<comment type="caution">
    <text evidence="2">The sequence shown here is derived from an EMBL/GenBank/DDBJ whole genome shotgun (WGS) entry which is preliminary data.</text>
</comment>
<reference evidence="2" key="1">
    <citation type="submission" date="2021-06" db="EMBL/GenBank/DDBJ databases">
        <authorList>
            <person name="Kallberg Y."/>
            <person name="Tangrot J."/>
            <person name="Rosling A."/>
        </authorList>
    </citation>
    <scope>NUCLEOTIDE SEQUENCE</scope>
    <source>
        <strain evidence="2">FL130A</strain>
    </source>
</reference>
<dbReference type="EMBL" id="CAJVPS010023974">
    <property type="protein sequence ID" value="CAG8715017.1"/>
    <property type="molecule type" value="Genomic_DNA"/>
</dbReference>
<accession>A0A9N9I0K0</accession>
<name>A0A9N9I0K0_9GLOM</name>
<organism evidence="2 3">
    <name type="scientific">Ambispora leptoticha</name>
    <dbReference type="NCBI Taxonomy" id="144679"/>
    <lineage>
        <taxon>Eukaryota</taxon>
        <taxon>Fungi</taxon>
        <taxon>Fungi incertae sedis</taxon>
        <taxon>Mucoromycota</taxon>
        <taxon>Glomeromycotina</taxon>
        <taxon>Glomeromycetes</taxon>
        <taxon>Archaeosporales</taxon>
        <taxon>Ambisporaceae</taxon>
        <taxon>Ambispora</taxon>
    </lineage>
</organism>
<feature type="non-terminal residue" evidence="2">
    <location>
        <position position="466"/>
    </location>
</feature>
<keyword evidence="3" id="KW-1185">Reference proteome</keyword>
<proteinExistence type="predicted"/>
<feature type="compositionally biased region" description="Basic and acidic residues" evidence="1">
    <location>
        <begin position="405"/>
        <end position="420"/>
    </location>
</feature>
<protein>
    <submittedName>
        <fullName evidence="2">3303_t:CDS:1</fullName>
    </submittedName>
</protein>
<dbReference type="AlphaFoldDB" id="A0A9N9I0K0"/>
<evidence type="ECO:0000256" key="1">
    <source>
        <dbReference type="SAM" id="MobiDB-lite"/>
    </source>
</evidence>
<feature type="compositionally biased region" description="Polar residues" evidence="1">
    <location>
        <begin position="421"/>
        <end position="430"/>
    </location>
</feature>